<dbReference type="GO" id="GO:0006313">
    <property type="term" value="P:DNA transposition"/>
    <property type="evidence" value="ECO:0007669"/>
    <property type="project" value="InterPro"/>
</dbReference>
<dbReference type="InterPro" id="IPR003346">
    <property type="entry name" value="Transposase_20"/>
</dbReference>
<evidence type="ECO:0000313" key="3">
    <source>
        <dbReference type="EMBL" id="VYU46443.1"/>
    </source>
</evidence>
<organism evidence="3">
    <name type="scientific">Clostridium tertium</name>
    <dbReference type="NCBI Taxonomy" id="1559"/>
    <lineage>
        <taxon>Bacteria</taxon>
        <taxon>Bacillati</taxon>
        <taxon>Bacillota</taxon>
        <taxon>Clostridia</taxon>
        <taxon>Eubacteriales</taxon>
        <taxon>Clostridiaceae</taxon>
        <taxon>Clostridium</taxon>
    </lineage>
</organism>
<protein>
    <submittedName>
        <fullName evidence="3">Transposase IS116/IS110/IS902 family protein</fullName>
    </submittedName>
</protein>
<dbReference type="PANTHER" id="PTHR33055:SF13">
    <property type="entry name" value="TRANSPOSASE"/>
    <property type="match status" value="1"/>
</dbReference>
<sequence>MVDNKELFIGIDIGKEINWVSFLLEGKKEEIRKRVKINNDIYGFYKLLEILEDYKSKEGIKEENIIIGIESTGHYWQNLYNFFNKRNYDVVMVKNRIVKLKREAKYSQKGKNDSIDCHCIGLVLKDDDYFEIKERDKNYASLKRLTRCKEDYTKSNIQNKNRLRAWLDVNNSIYLKIFTDTTCKTGRAILRVYPSPWDIVDKDIDEVKEELKKDERNKGVAYRLVNEYLVLAKELYKDTIKINNGDREEIKIYLYQYEMLENSLKEIDNAIRKLTRETIEAYDNITEIKGVGDSEINSLLAEIGLIDNFVNARALQSYFGLGIKGVGSGKETKPPKITKAGSKRARKMLYHMAMNLVSKNEDWRKVYCYYKSYNRNNANTKKEMLVAVACKFLRVIYGILKYNVEFDKEELFKGFDFKKCNKEKFILEYVGEKEKWSITEEEINELFR</sequence>
<gene>
    <name evidence="3" type="ORF">CTLFYP3_02531</name>
</gene>
<accession>A0A6N3F334</accession>
<evidence type="ECO:0000259" key="2">
    <source>
        <dbReference type="Pfam" id="PF02371"/>
    </source>
</evidence>
<evidence type="ECO:0000259" key="1">
    <source>
        <dbReference type="Pfam" id="PF01548"/>
    </source>
</evidence>
<proteinExistence type="predicted"/>
<dbReference type="GO" id="GO:0004803">
    <property type="term" value="F:transposase activity"/>
    <property type="evidence" value="ECO:0007669"/>
    <property type="project" value="InterPro"/>
</dbReference>
<dbReference type="RefSeq" id="WP_156626964.1">
    <property type="nucleotide sequence ID" value="NZ_CACRTO010000025.1"/>
</dbReference>
<dbReference type="PANTHER" id="PTHR33055">
    <property type="entry name" value="TRANSPOSASE FOR INSERTION SEQUENCE ELEMENT IS1111A"/>
    <property type="match status" value="1"/>
</dbReference>
<dbReference type="Pfam" id="PF02371">
    <property type="entry name" value="Transposase_20"/>
    <property type="match status" value="1"/>
</dbReference>
<dbReference type="InterPro" id="IPR002525">
    <property type="entry name" value="Transp_IS110-like_N"/>
</dbReference>
<dbReference type="Pfam" id="PF01548">
    <property type="entry name" value="DEDD_Tnp_IS110"/>
    <property type="match status" value="1"/>
</dbReference>
<dbReference type="NCBIfam" id="NF033542">
    <property type="entry name" value="transpos_IS110"/>
    <property type="match status" value="1"/>
</dbReference>
<feature type="domain" description="Transposase IS110-like N-terminal" evidence="1">
    <location>
        <begin position="9"/>
        <end position="168"/>
    </location>
</feature>
<dbReference type="InterPro" id="IPR047650">
    <property type="entry name" value="Transpos_IS110"/>
</dbReference>
<feature type="domain" description="Transposase IS116/IS110/IS902 C-terminal" evidence="2">
    <location>
        <begin position="283"/>
        <end position="367"/>
    </location>
</feature>
<name>A0A6N3F334_9CLOT</name>
<reference evidence="3" key="1">
    <citation type="submission" date="2019-11" db="EMBL/GenBank/DDBJ databases">
        <authorList>
            <person name="Feng L."/>
        </authorList>
    </citation>
    <scope>NUCLEOTIDE SEQUENCE</scope>
    <source>
        <strain evidence="3">CTertiumLFYP3</strain>
    </source>
</reference>
<dbReference type="GO" id="GO:0003677">
    <property type="term" value="F:DNA binding"/>
    <property type="evidence" value="ECO:0007669"/>
    <property type="project" value="InterPro"/>
</dbReference>
<dbReference type="EMBL" id="CACRTO010000025">
    <property type="protein sequence ID" value="VYU46443.1"/>
    <property type="molecule type" value="Genomic_DNA"/>
</dbReference>
<dbReference type="AlphaFoldDB" id="A0A6N3F334"/>